<name>A0A1Y6HGT1_9XANT</name>
<dbReference type="STRING" id="48664.BER92_03020"/>
<dbReference type="Gene3D" id="2.30.40.10">
    <property type="entry name" value="Urease, subunit C, domain 1"/>
    <property type="match status" value="1"/>
</dbReference>
<accession>A0A1Y6HGT1</accession>
<keyword evidence="2" id="KW-0378">Hydrolase</keyword>
<dbReference type="SUPFAM" id="SSF51338">
    <property type="entry name" value="Composite domain of metallo-dependent hydrolases"/>
    <property type="match status" value="1"/>
</dbReference>
<dbReference type="eggNOG" id="COG1228">
    <property type="taxonomic scope" value="Bacteria"/>
</dbReference>
<dbReference type="KEGG" id="xfr:BER92_03020"/>
<reference evidence="1 3" key="2">
    <citation type="submission" date="2017-05" db="EMBL/GenBank/DDBJ databases">
        <authorList>
            <person name="Blom J."/>
        </authorList>
    </citation>
    <scope>NUCLEOTIDE SEQUENCE [LARGE SCALE GENOMIC DNA]</scope>
    <source>
        <strain evidence="1">PD885</strain>
    </source>
</reference>
<dbReference type="GO" id="GO:0016810">
    <property type="term" value="F:hydrolase activity, acting on carbon-nitrogen (but not peptide) bonds"/>
    <property type="evidence" value="ECO:0007669"/>
    <property type="project" value="InterPro"/>
</dbReference>
<keyword evidence="3" id="KW-1185">Reference proteome</keyword>
<sequence>MLLHDGKVAAVGRALETPADVRRIGGTGKWVSPGIIDAHSYPGVYPSPGVSAHSDGNEMTAPVKPKVWAEKAASTLDRNTNVCEVIKAT</sequence>
<dbReference type="EMBL" id="LT853885">
    <property type="protein sequence ID" value="SMR01947.1"/>
    <property type="molecule type" value="Genomic_DNA"/>
</dbReference>
<evidence type="ECO:0000313" key="4">
    <source>
        <dbReference type="Proteomes" id="UP000195953"/>
    </source>
</evidence>
<dbReference type="EMBL" id="LT853882">
    <property type="protein sequence ID" value="SMR00603.1"/>
    <property type="molecule type" value="Genomic_DNA"/>
</dbReference>
<reference evidence="2 4" key="1">
    <citation type="submission" date="2017-05" db="EMBL/GenBank/DDBJ databases">
        <authorList>
            <person name="Song R."/>
            <person name="Chenine A.L."/>
            <person name="Ruprecht R.M."/>
        </authorList>
    </citation>
    <scope>NUCLEOTIDE SEQUENCE [LARGE SCALE GENOMIC DNA]</scope>
    <source>
        <strain evidence="2">PD5205</strain>
    </source>
</reference>
<dbReference type="Gene3D" id="3.20.20.140">
    <property type="entry name" value="Metal-dependent hydrolases"/>
    <property type="match status" value="1"/>
</dbReference>
<protein>
    <submittedName>
        <fullName evidence="2">Amidohydrolase family protein</fullName>
    </submittedName>
    <submittedName>
        <fullName evidence="1">Dihydroorotase</fullName>
    </submittedName>
</protein>
<proteinExistence type="predicted"/>
<evidence type="ECO:0000313" key="1">
    <source>
        <dbReference type="EMBL" id="SMR00603.1"/>
    </source>
</evidence>
<dbReference type="AlphaFoldDB" id="A0A1Y6HGT1"/>
<dbReference type="Proteomes" id="UP000195953">
    <property type="component" value="Chromosome 1"/>
</dbReference>
<dbReference type="Proteomes" id="UP000195877">
    <property type="component" value="Chromosome 1"/>
</dbReference>
<gene>
    <name evidence="2" type="ORF">PD5205_00627</name>
    <name evidence="1" type="ORF">PD885_03382</name>
</gene>
<evidence type="ECO:0000313" key="2">
    <source>
        <dbReference type="EMBL" id="SMR01947.1"/>
    </source>
</evidence>
<organism evidence="2 4">
    <name type="scientific">Xanthomonas fragariae</name>
    <dbReference type="NCBI Taxonomy" id="48664"/>
    <lineage>
        <taxon>Bacteria</taxon>
        <taxon>Pseudomonadati</taxon>
        <taxon>Pseudomonadota</taxon>
        <taxon>Gammaproteobacteria</taxon>
        <taxon>Lysobacterales</taxon>
        <taxon>Lysobacteraceae</taxon>
        <taxon>Xanthomonas</taxon>
    </lineage>
</organism>
<dbReference type="InterPro" id="IPR011059">
    <property type="entry name" value="Metal-dep_hydrolase_composite"/>
</dbReference>
<evidence type="ECO:0000313" key="3">
    <source>
        <dbReference type="Proteomes" id="UP000195877"/>
    </source>
</evidence>